<evidence type="ECO:0000256" key="2">
    <source>
        <dbReference type="ARBA" id="ARBA00022475"/>
    </source>
</evidence>
<dbReference type="InterPro" id="IPR059177">
    <property type="entry name" value="GH29D-like_dom"/>
</dbReference>
<dbReference type="Pfam" id="PF00150">
    <property type="entry name" value="Cellulase"/>
    <property type="match status" value="1"/>
</dbReference>
<comment type="caution">
    <text evidence="16">The sequence shown here is derived from an EMBL/GenBank/DDBJ whole genome shotgun (WGS) entry which is preliminary data.</text>
</comment>
<evidence type="ECO:0000256" key="8">
    <source>
        <dbReference type="ARBA" id="ARBA00023180"/>
    </source>
</evidence>
<evidence type="ECO:0000256" key="3">
    <source>
        <dbReference type="ARBA" id="ARBA00022692"/>
    </source>
</evidence>
<keyword evidence="10" id="KW-0961">Cell wall biogenesis/degradation</keyword>
<dbReference type="Gene3D" id="3.20.20.80">
    <property type="entry name" value="Glycosidases"/>
    <property type="match status" value="1"/>
</dbReference>
<feature type="domain" description="GH29D-like beta-sandwich" evidence="15">
    <location>
        <begin position="282"/>
        <end position="343"/>
    </location>
</feature>
<evidence type="ECO:0000259" key="15">
    <source>
        <dbReference type="Pfam" id="PF13290"/>
    </source>
</evidence>
<evidence type="ECO:0000256" key="4">
    <source>
        <dbReference type="ARBA" id="ARBA00022801"/>
    </source>
</evidence>
<comment type="subcellular location">
    <subcellularLocation>
        <location evidence="1">Cell membrane</location>
        <topology evidence="1">Single-pass type II membrane protein</topology>
    </subcellularLocation>
</comment>
<evidence type="ECO:0000259" key="14">
    <source>
        <dbReference type="Pfam" id="PF00150"/>
    </source>
</evidence>
<dbReference type="InterPro" id="IPR017853">
    <property type="entry name" value="GH"/>
</dbReference>
<keyword evidence="17" id="KW-1185">Reference proteome</keyword>
<dbReference type="InterPro" id="IPR001547">
    <property type="entry name" value="Glyco_hydro_5"/>
</dbReference>
<sequence>MRNKSIWNLLSLILLFLIIITLTPHSKHAEIPDGAILFQNFESGDDMFIPSESVSGSLSTTEVFEGKKSLEYVVTSSGDPNESRGSMDILSINGPIDVSSMEYLIFSIKDTQGSNTIKVALSDINGASSNFSWQSQNTKKNDWVYYQVPLTAFSGVDLTAITNVRIGQWNEGIYYIDEMYFSTKTPPTPLDKPTVYKPAGEYNDYVVVELISEQGAFPIYYTLDGTVPDKTSTIYKGFIRIDTTSTLKAVVYNPDHDMYSEVSSFNYTINQNSNSIKPYAYPGAGIYSSIQNVALSSTLKDANIYYTLDGSNPTTLSTKYTKPIKISKHTLIKAIAVNEHMQSDIAVLEYEFNEKSSPYLKADGKKLRNNYGSGNEVVLQGTNAGGWLVMEAWMTPTNSPDQITTIETLTDRFGEEKAWNLINLYQDKYWQESDFDNINEEGMNVLRLPFTYFEMMNNDGSLKETAFDRLDWFINEAAKRNIYVILDMHGAPGSQNGKDHSGDTRRPDKGNLYGNKENMDKTIFLWQEIANRYKDEEWVAGYDLLNEPGGASGIEQFDFYNDIYLAIREIDKNHVIFIEAIWEPKDLPNPEVYRWENVAYSYHFYGWDDIDNFQYQKEFIDSKVKMVEETDYNVPLLVGEFTFFNNVESWDYALNLFQEQGWSYITWTYKVTGIGSSWGLYTGNPTKVDIFTDSEEVIKSKWSNVTTVNSYTRNDKIANIVRKYSNKYQLPYVKEIIQQVEITNNGFRNSLLAQLANAERHFSKAKSFLAKGNEKQSNHFESKGYENLEKIKDKIMKDTGKHIDEKSANTLINLLDTVINNRSILIE</sequence>
<evidence type="ECO:0000256" key="12">
    <source>
        <dbReference type="ARBA" id="ARBA00041260"/>
    </source>
</evidence>
<evidence type="ECO:0000313" key="17">
    <source>
        <dbReference type="Proteomes" id="UP001596147"/>
    </source>
</evidence>
<dbReference type="SUPFAM" id="SSF49785">
    <property type="entry name" value="Galactose-binding domain-like"/>
    <property type="match status" value="1"/>
</dbReference>
<comment type="function">
    <text evidence="11">Glucosidase involved in the degradation of cellulosic biomass. Active on lichenan.</text>
</comment>
<gene>
    <name evidence="16" type="ORF">ACFPM4_04160</name>
</gene>
<keyword evidence="5" id="KW-0735">Signal-anchor</keyword>
<feature type="domain" description="GH29D-like beta-sandwich" evidence="15">
    <location>
        <begin position="198"/>
        <end position="257"/>
    </location>
</feature>
<keyword evidence="4" id="KW-0378">Hydrolase</keyword>
<keyword evidence="3" id="KW-0812">Transmembrane</keyword>
<protein>
    <recommendedName>
        <fullName evidence="12">Exo-1,3-beta-glucanase D</fullName>
    </recommendedName>
</protein>
<dbReference type="EMBL" id="JBHSMC010000001">
    <property type="protein sequence ID" value="MFC5463952.1"/>
    <property type="molecule type" value="Genomic_DNA"/>
</dbReference>
<organism evidence="16 17">
    <name type="scientific">Lederbergia graminis</name>
    <dbReference type="NCBI Taxonomy" id="735518"/>
    <lineage>
        <taxon>Bacteria</taxon>
        <taxon>Bacillati</taxon>
        <taxon>Bacillota</taxon>
        <taxon>Bacilli</taxon>
        <taxon>Bacillales</taxon>
        <taxon>Bacillaceae</taxon>
        <taxon>Lederbergia</taxon>
    </lineage>
</organism>
<proteinExistence type="predicted"/>
<keyword evidence="8" id="KW-0325">Glycoprotein</keyword>
<keyword evidence="2" id="KW-1003">Cell membrane</keyword>
<evidence type="ECO:0000256" key="10">
    <source>
        <dbReference type="ARBA" id="ARBA00023316"/>
    </source>
</evidence>
<accession>A0ABW0LG37</accession>
<dbReference type="InterPro" id="IPR050386">
    <property type="entry name" value="Glycosyl_hydrolase_5"/>
</dbReference>
<feature type="domain" description="Glycoside hydrolase family 5" evidence="14">
    <location>
        <begin position="425"/>
        <end position="670"/>
    </location>
</feature>
<keyword evidence="9" id="KW-0326">Glycosidase</keyword>
<dbReference type="SUPFAM" id="SSF51445">
    <property type="entry name" value="(Trans)glycosidases"/>
    <property type="match status" value="1"/>
</dbReference>
<dbReference type="PANTHER" id="PTHR31297:SF34">
    <property type="entry name" value="GLUCAN 1,3-BETA-GLUCOSIDASE 2"/>
    <property type="match status" value="1"/>
</dbReference>
<dbReference type="RefSeq" id="WP_382347972.1">
    <property type="nucleotide sequence ID" value="NZ_JBHSMC010000001.1"/>
</dbReference>
<keyword evidence="7" id="KW-0472">Membrane</keyword>
<evidence type="ECO:0000313" key="16">
    <source>
        <dbReference type="EMBL" id="MFC5463952.1"/>
    </source>
</evidence>
<dbReference type="Gene3D" id="2.60.120.260">
    <property type="entry name" value="Galactose-binding domain-like"/>
    <property type="match status" value="1"/>
</dbReference>
<dbReference type="Proteomes" id="UP001596147">
    <property type="component" value="Unassembled WGS sequence"/>
</dbReference>
<evidence type="ECO:0000256" key="9">
    <source>
        <dbReference type="ARBA" id="ARBA00023295"/>
    </source>
</evidence>
<evidence type="ECO:0000256" key="6">
    <source>
        <dbReference type="ARBA" id="ARBA00022989"/>
    </source>
</evidence>
<evidence type="ECO:0000256" key="7">
    <source>
        <dbReference type="ARBA" id="ARBA00023136"/>
    </source>
</evidence>
<keyword evidence="6" id="KW-1133">Transmembrane helix</keyword>
<evidence type="ECO:0000256" key="11">
    <source>
        <dbReference type="ARBA" id="ARBA00037126"/>
    </source>
</evidence>
<dbReference type="InterPro" id="IPR008979">
    <property type="entry name" value="Galactose-bd-like_sf"/>
</dbReference>
<evidence type="ECO:0000256" key="13">
    <source>
        <dbReference type="SAM" id="MobiDB-lite"/>
    </source>
</evidence>
<feature type="compositionally biased region" description="Basic and acidic residues" evidence="13">
    <location>
        <begin position="497"/>
        <end position="509"/>
    </location>
</feature>
<dbReference type="PANTHER" id="PTHR31297">
    <property type="entry name" value="GLUCAN ENDO-1,6-BETA-GLUCOSIDASE B"/>
    <property type="match status" value="1"/>
</dbReference>
<reference evidence="17" key="1">
    <citation type="journal article" date="2019" name="Int. J. Syst. Evol. Microbiol.">
        <title>The Global Catalogue of Microorganisms (GCM) 10K type strain sequencing project: providing services to taxonomists for standard genome sequencing and annotation.</title>
        <authorList>
            <consortium name="The Broad Institute Genomics Platform"/>
            <consortium name="The Broad Institute Genome Sequencing Center for Infectious Disease"/>
            <person name="Wu L."/>
            <person name="Ma J."/>
        </authorList>
    </citation>
    <scope>NUCLEOTIDE SEQUENCE [LARGE SCALE GENOMIC DNA]</scope>
    <source>
        <strain evidence="17">CGMCC 1.12237</strain>
    </source>
</reference>
<evidence type="ECO:0000256" key="5">
    <source>
        <dbReference type="ARBA" id="ARBA00022968"/>
    </source>
</evidence>
<feature type="region of interest" description="Disordered" evidence="13">
    <location>
        <begin position="493"/>
        <end position="512"/>
    </location>
</feature>
<evidence type="ECO:0000256" key="1">
    <source>
        <dbReference type="ARBA" id="ARBA00004401"/>
    </source>
</evidence>
<name>A0ABW0LG37_9BACI</name>
<dbReference type="Pfam" id="PF13290">
    <property type="entry name" value="CHB_HEX_C_1"/>
    <property type="match status" value="2"/>
</dbReference>